<reference evidence="2" key="1">
    <citation type="submission" date="2021-06" db="EMBL/GenBank/DDBJ databases">
        <authorList>
            <person name="Kallberg Y."/>
            <person name="Tangrot J."/>
            <person name="Rosling A."/>
        </authorList>
    </citation>
    <scope>NUCLEOTIDE SEQUENCE</scope>
    <source>
        <strain evidence="2">FL966</strain>
    </source>
</reference>
<dbReference type="Pfam" id="PF22693">
    <property type="entry name" value="MACPF_1"/>
    <property type="match status" value="1"/>
</dbReference>
<gene>
    <name evidence="2" type="ORF">CPELLU_LOCUS7280</name>
</gene>
<protein>
    <submittedName>
        <fullName evidence="2">10247_t:CDS:1</fullName>
    </submittedName>
</protein>
<accession>A0A9N9CP94</accession>
<evidence type="ECO:0000313" key="2">
    <source>
        <dbReference type="EMBL" id="CAG8607306.1"/>
    </source>
</evidence>
<dbReference type="Proteomes" id="UP000789759">
    <property type="component" value="Unassembled WGS sequence"/>
</dbReference>
<evidence type="ECO:0000313" key="3">
    <source>
        <dbReference type="Proteomes" id="UP000789759"/>
    </source>
</evidence>
<evidence type="ECO:0000259" key="1">
    <source>
        <dbReference type="Pfam" id="PF22693"/>
    </source>
</evidence>
<sequence>MSELYKICKTNAKNEQNDYWELFELLPEVENAKLDQIRTYLENVQRLNASDLHMGSNCYFMKGGAQIGTKAEPKIKLSEIIKKEDLTCIIYIKETEDFDYTLLKHEKGFIFKKDGSIRNAASQAFEIDIKKIKKIEQNKGSYHKNYLSECEHEDIAECKRGFIINGQISGNLNLLSASIGLSHEISKQAAEHHTTFTRHSSEIRVKLIVDISESIKRTNEFSEEIRIILEDTAHDKIDKLRNVFAKYGHFYARHLYIGGAIITNETHKSNSDNTTEIHAEINLTMPNVVSGSSGIAYTTGKKIRSKNGFNIIANDKRIYGGDEDASDIKVWEKSLKEAITWKVVSYDDIRPIFELLDDNLKNKVLNVYGDQILKAGVKEFTVSSNYSKEHIPTVYPLHQHLGEIEIDKCKIFASIMSKENKNAFSLYIDYEDGNMKRPVIVIHQIQRSDIFFKKSTATLGWIIVGPPKNLNINLIWYSLPFKDIQPVSNTINCYDVKVQGCENICILYTCRLVPNKPPIQRRSYPKSPHPIKHDPKSTKKVVGSHFAFLNESREGLAYMFSYKFNKNCLEIDVEDLQKLSIYICAIANSSKDCEFGQMDVKWNEYSSDLSHAKHPEDSRHNISFNNIKRPILANQICTKKDCEHHGFVNIGPEEFIYRPLNSHLLDLCEKITYLSVRSSILHNVK</sequence>
<organism evidence="2 3">
    <name type="scientific">Cetraspora pellucida</name>
    <dbReference type="NCBI Taxonomy" id="1433469"/>
    <lineage>
        <taxon>Eukaryota</taxon>
        <taxon>Fungi</taxon>
        <taxon>Fungi incertae sedis</taxon>
        <taxon>Mucoromycota</taxon>
        <taxon>Glomeromycotina</taxon>
        <taxon>Glomeromycetes</taxon>
        <taxon>Diversisporales</taxon>
        <taxon>Gigasporaceae</taxon>
        <taxon>Cetraspora</taxon>
    </lineage>
</organism>
<dbReference type="InterPro" id="IPR054586">
    <property type="entry name" value="MACPF_1_fungal"/>
</dbReference>
<dbReference type="EMBL" id="CAJVQA010004823">
    <property type="protein sequence ID" value="CAG8607306.1"/>
    <property type="molecule type" value="Genomic_DNA"/>
</dbReference>
<proteinExistence type="predicted"/>
<dbReference type="OrthoDB" id="2346449at2759"/>
<name>A0A9N9CP94_9GLOM</name>
<comment type="caution">
    <text evidence="2">The sequence shown here is derived from an EMBL/GenBank/DDBJ whole genome shotgun (WGS) entry which is preliminary data.</text>
</comment>
<keyword evidence="3" id="KW-1185">Reference proteome</keyword>
<dbReference type="AlphaFoldDB" id="A0A9N9CP94"/>
<feature type="domain" description="MACPF-like" evidence="1">
    <location>
        <begin position="182"/>
        <end position="364"/>
    </location>
</feature>